<protein>
    <recommendedName>
        <fullName evidence="3">Tc1-like transposase DDE domain-containing protein</fullName>
    </recommendedName>
</protein>
<evidence type="ECO:0000313" key="1">
    <source>
        <dbReference type="EMBL" id="KIJ04697.1"/>
    </source>
</evidence>
<reference evidence="1 2" key="1">
    <citation type="submission" date="2014-06" db="EMBL/GenBank/DDBJ databases">
        <authorList>
            <consortium name="DOE Joint Genome Institute"/>
            <person name="Kuo A."/>
            <person name="Kohler A."/>
            <person name="Nagy L.G."/>
            <person name="Floudas D."/>
            <person name="Copeland A."/>
            <person name="Barry K.W."/>
            <person name="Cichocki N."/>
            <person name="Veneault-Fourrey C."/>
            <person name="LaButti K."/>
            <person name="Lindquist E.A."/>
            <person name="Lipzen A."/>
            <person name="Lundell T."/>
            <person name="Morin E."/>
            <person name="Murat C."/>
            <person name="Sun H."/>
            <person name="Tunlid A."/>
            <person name="Henrissat B."/>
            <person name="Grigoriev I.V."/>
            <person name="Hibbett D.S."/>
            <person name="Martin F."/>
            <person name="Nordberg H.P."/>
            <person name="Cantor M.N."/>
            <person name="Hua S.X."/>
        </authorList>
    </citation>
    <scope>NUCLEOTIDE SEQUENCE [LARGE SCALE GENOMIC DNA]</scope>
    <source>
        <strain evidence="1 2">ATCC 200175</strain>
    </source>
</reference>
<evidence type="ECO:0000313" key="2">
    <source>
        <dbReference type="Proteomes" id="UP000053647"/>
    </source>
</evidence>
<proteinExistence type="predicted"/>
<reference evidence="2" key="2">
    <citation type="submission" date="2015-01" db="EMBL/GenBank/DDBJ databases">
        <title>Evolutionary Origins and Diversification of the Mycorrhizal Mutualists.</title>
        <authorList>
            <consortium name="DOE Joint Genome Institute"/>
            <consortium name="Mycorrhizal Genomics Consortium"/>
            <person name="Kohler A."/>
            <person name="Kuo A."/>
            <person name="Nagy L.G."/>
            <person name="Floudas D."/>
            <person name="Copeland A."/>
            <person name="Barry K.W."/>
            <person name="Cichocki N."/>
            <person name="Veneault-Fourrey C."/>
            <person name="LaButti K."/>
            <person name="Lindquist E.A."/>
            <person name="Lipzen A."/>
            <person name="Lundell T."/>
            <person name="Morin E."/>
            <person name="Murat C."/>
            <person name="Riley R."/>
            <person name="Ohm R."/>
            <person name="Sun H."/>
            <person name="Tunlid A."/>
            <person name="Henrissat B."/>
            <person name="Grigoriev I.V."/>
            <person name="Hibbett D.S."/>
            <person name="Martin F."/>
        </authorList>
    </citation>
    <scope>NUCLEOTIDE SEQUENCE [LARGE SCALE GENOMIC DNA]</scope>
    <source>
        <strain evidence="2">ATCC 200175</strain>
    </source>
</reference>
<name>A0A0C9T902_PAXIN</name>
<sequence>LVAAIMIDGYLVAEVVEGSYDSDSFYTYVADKLPNMNPFPAERSVLVLDNCRIHHNEDLTDLV</sequence>
<dbReference type="OrthoDB" id="2266637at2759"/>
<dbReference type="AlphaFoldDB" id="A0A0C9T902"/>
<feature type="non-terminal residue" evidence="1">
    <location>
        <position position="63"/>
    </location>
</feature>
<gene>
    <name evidence="1" type="ORF">PAXINDRAFT_41775</name>
</gene>
<organism evidence="1 2">
    <name type="scientific">Paxillus involutus ATCC 200175</name>
    <dbReference type="NCBI Taxonomy" id="664439"/>
    <lineage>
        <taxon>Eukaryota</taxon>
        <taxon>Fungi</taxon>
        <taxon>Dikarya</taxon>
        <taxon>Basidiomycota</taxon>
        <taxon>Agaricomycotina</taxon>
        <taxon>Agaricomycetes</taxon>
        <taxon>Agaricomycetidae</taxon>
        <taxon>Boletales</taxon>
        <taxon>Paxilineae</taxon>
        <taxon>Paxillaceae</taxon>
        <taxon>Paxillus</taxon>
    </lineage>
</organism>
<feature type="non-terminal residue" evidence="1">
    <location>
        <position position="1"/>
    </location>
</feature>
<dbReference type="HOGENOM" id="CLU_188058_0_1_1"/>
<dbReference type="Proteomes" id="UP000053647">
    <property type="component" value="Unassembled WGS sequence"/>
</dbReference>
<accession>A0A0C9T902</accession>
<evidence type="ECO:0008006" key="3">
    <source>
        <dbReference type="Google" id="ProtNLM"/>
    </source>
</evidence>
<dbReference type="EMBL" id="KN821593">
    <property type="protein sequence ID" value="KIJ04697.1"/>
    <property type="molecule type" value="Genomic_DNA"/>
</dbReference>
<keyword evidence="2" id="KW-1185">Reference proteome</keyword>